<evidence type="ECO:0000313" key="2">
    <source>
        <dbReference type="Proteomes" id="UP000053424"/>
    </source>
</evidence>
<dbReference type="Proteomes" id="UP000053424">
    <property type="component" value="Unassembled WGS sequence"/>
</dbReference>
<reference evidence="1 2" key="1">
    <citation type="submission" date="2014-04" db="EMBL/GenBank/DDBJ databases">
        <authorList>
            <consortium name="DOE Joint Genome Institute"/>
            <person name="Kuo A."/>
            <person name="Gay G."/>
            <person name="Dore J."/>
            <person name="Kohler A."/>
            <person name="Nagy L.G."/>
            <person name="Floudas D."/>
            <person name="Copeland A."/>
            <person name="Barry K.W."/>
            <person name="Cichocki N."/>
            <person name="Veneault-Fourrey C."/>
            <person name="LaButti K."/>
            <person name="Lindquist E.A."/>
            <person name="Lipzen A."/>
            <person name="Lundell T."/>
            <person name="Morin E."/>
            <person name="Murat C."/>
            <person name="Sun H."/>
            <person name="Tunlid A."/>
            <person name="Henrissat B."/>
            <person name="Grigoriev I.V."/>
            <person name="Hibbett D.S."/>
            <person name="Martin F."/>
            <person name="Nordberg H.P."/>
            <person name="Cantor M.N."/>
            <person name="Hua S.X."/>
        </authorList>
    </citation>
    <scope>NUCLEOTIDE SEQUENCE [LARGE SCALE GENOMIC DNA]</scope>
    <source>
        <strain evidence="2">h7</strain>
    </source>
</reference>
<organism evidence="1 2">
    <name type="scientific">Hebeloma cylindrosporum</name>
    <dbReference type="NCBI Taxonomy" id="76867"/>
    <lineage>
        <taxon>Eukaryota</taxon>
        <taxon>Fungi</taxon>
        <taxon>Dikarya</taxon>
        <taxon>Basidiomycota</taxon>
        <taxon>Agaricomycotina</taxon>
        <taxon>Agaricomycetes</taxon>
        <taxon>Agaricomycetidae</taxon>
        <taxon>Agaricales</taxon>
        <taxon>Agaricineae</taxon>
        <taxon>Hymenogastraceae</taxon>
        <taxon>Hebeloma</taxon>
    </lineage>
</organism>
<keyword evidence="2" id="KW-1185">Reference proteome</keyword>
<sequence>MHRALAIPEILRTILGFFIHEPIYNIDADKEYYYAVKASRPSVLNMALTCRSFREPALDSLWWAMEDLVPLFNLLPGFESNQELAFFGSPHLRACQAQRSPNTNGEHIQSLLDLLPHTSPRIVALFIRFSMREQCVHAVRRMPELLFLIMDSENVELRLSLGPDFLTNFASRQTLRQWFLRGNFRIAPLPTSSFHVLDFDKLTCLSFVSKMMTSIAEYTPLFRVARFPSLEQLQVCLAVDHIPGQSLSPIKIWRDFFKYLRCATTNSFWRMDVTIRGPTACQVPFDDIPDLHTFTSLESFETNIFHSLSHGNLTSLFAHWPRLNILSIDGVEKVTIDFSSLVDIAKGYPHLNDLEIEVICKTLPRIDDVPVLEHGLKTLKLSPLRLKNHIALARCIDRIFPKLVQLTISGSDQFLKSGTGKEIQEIYAGLQSARKDQMKREGISR</sequence>
<dbReference type="HOGENOM" id="CLU_624053_0_0_1"/>
<reference evidence="2" key="2">
    <citation type="submission" date="2015-01" db="EMBL/GenBank/DDBJ databases">
        <title>Evolutionary Origins and Diversification of the Mycorrhizal Mutualists.</title>
        <authorList>
            <consortium name="DOE Joint Genome Institute"/>
            <consortium name="Mycorrhizal Genomics Consortium"/>
            <person name="Kohler A."/>
            <person name="Kuo A."/>
            <person name="Nagy L.G."/>
            <person name="Floudas D."/>
            <person name="Copeland A."/>
            <person name="Barry K.W."/>
            <person name="Cichocki N."/>
            <person name="Veneault-Fourrey C."/>
            <person name="LaButti K."/>
            <person name="Lindquist E.A."/>
            <person name="Lipzen A."/>
            <person name="Lundell T."/>
            <person name="Morin E."/>
            <person name="Murat C."/>
            <person name="Riley R."/>
            <person name="Ohm R."/>
            <person name="Sun H."/>
            <person name="Tunlid A."/>
            <person name="Henrissat B."/>
            <person name="Grigoriev I.V."/>
            <person name="Hibbett D.S."/>
            <person name="Martin F."/>
        </authorList>
    </citation>
    <scope>NUCLEOTIDE SEQUENCE [LARGE SCALE GENOMIC DNA]</scope>
    <source>
        <strain evidence="2">h7</strain>
    </source>
</reference>
<feature type="non-terminal residue" evidence="1">
    <location>
        <position position="445"/>
    </location>
</feature>
<dbReference type="Gene3D" id="3.80.10.10">
    <property type="entry name" value="Ribonuclease Inhibitor"/>
    <property type="match status" value="1"/>
</dbReference>
<evidence type="ECO:0000313" key="1">
    <source>
        <dbReference type="EMBL" id="KIM44321.1"/>
    </source>
</evidence>
<proteinExistence type="predicted"/>
<accession>A0A0C3CKK5</accession>
<evidence type="ECO:0008006" key="3">
    <source>
        <dbReference type="Google" id="ProtNLM"/>
    </source>
</evidence>
<dbReference type="OrthoDB" id="2631350at2759"/>
<dbReference type="AlphaFoldDB" id="A0A0C3CKK5"/>
<dbReference type="EMBL" id="KN831774">
    <property type="protein sequence ID" value="KIM44321.1"/>
    <property type="molecule type" value="Genomic_DNA"/>
</dbReference>
<dbReference type="InterPro" id="IPR032675">
    <property type="entry name" value="LRR_dom_sf"/>
</dbReference>
<protein>
    <recommendedName>
        <fullName evidence="3">F-box domain-containing protein</fullName>
    </recommendedName>
</protein>
<name>A0A0C3CKK5_HEBCY</name>
<gene>
    <name evidence="1" type="ORF">M413DRAFT_443329</name>
</gene>